<dbReference type="Pfam" id="PF00582">
    <property type="entry name" value="Usp"/>
    <property type="match status" value="1"/>
</dbReference>
<protein>
    <submittedName>
        <fullName evidence="3">Universal stress protein</fullName>
    </submittedName>
</protein>
<dbReference type="Proteomes" id="UP001597532">
    <property type="component" value="Unassembled WGS sequence"/>
</dbReference>
<accession>A0ABW5VFV9</accession>
<feature type="domain" description="UspA" evidence="2">
    <location>
        <begin position="1"/>
        <end position="145"/>
    </location>
</feature>
<evidence type="ECO:0000313" key="4">
    <source>
        <dbReference type="Proteomes" id="UP001597532"/>
    </source>
</evidence>
<comment type="caution">
    <text evidence="3">The sequence shown here is derived from an EMBL/GenBank/DDBJ whole genome shotgun (WGS) entry which is preliminary data.</text>
</comment>
<evidence type="ECO:0000313" key="3">
    <source>
        <dbReference type="EMBL" id="MFD2789098.1"/>
    </source>
</evidence>
<gene>
    <name evidence="3" type="ORF">ACFS1K_04925</name>
</gene>
<dbReference type="InterPro" id="IPR006016">
    <property type="entry name" value="UspA"/>
</dbReference>
<sequence length="281" mass="31881">MKIILLPTDFSDSAWNAMFTALKLYADLACHFIILNSYEPDFANILGDKGKQRLGVIYDSMGKQSQLELDKILEYLGQHHKNQNHTFEKVSIAANLLTAIKETMVAKHIDCIVMGTTGATGAKEVFMGSNTVKVLNAIRNRPLIVVPIEYNFQSLKRLVFPTNFLKYFEASELNPMLELAKMWEAETFIFQVGTDFLLSDFQLSNQSVLKKYFGSLSHSFFTVKWKVNVAKTITGFAMENNADMISLIHYGHSFFEKLTREAVVKKMGFHTSIPLLVLSER</sequence>
<evidence type="ECO:0000256" key="1">
    <source>
        <dbReference type="ARBA" id="ARBA00008791"/>
    </source>
</evidence>
<dbReference type="EMBL" id="JBHUOK010000008">
    <property type="protein sequence ID" value="MFD2789098.1"/>
    <property type="molecule type" value="Genomic_DNA"/>
</dbReference>
<evidence type="ECO:0000259" key="2">
    <source>
        <dbReference type="Pfam" id="PF00582"/>
    </source>
</evidence>
<organism evidence="3 4">
    <name type="scientific">Arenibacter antarcticus</name>
    <dbReference type="NCBI Taxonomy" id="2040469"/>
    <lineage>
        <taxon>Bacteria</taxon>
        <taxon>Pseudomonadati</taxon>
        <taxon>Bacteroidota</taxon>
        <taxon>Flavobacteriia</taxon>
        <taxon>Flavobacteriales</taxon>
        <taxon>Flavobacteriaceae</taxon>
        <taxon>Arenibacter</taxon>
    </lineage>
</organism>
<dbReference type="InterPro" id="IPR006015">
    <property type="entry name" value="Universal_stress_UspA"/>
</dbReference>
<dbReference type="CDD" id="cd00293">
    <property type="entry name" value="USP-like"/>
    <property type="match status" value="1"/>
</dbReference>
<reference evidence="4" key="1">
    <citation type="journal article" date="2019" name="Int. J. Syst. Evol. Microbiol.">
        <title>The Global Catalogue of Microorganisms (GCM) 10K type strain sequencing project: providing services to taxonomists for standard genome sequencing and annotation.</title>
        <authorList>
            <consortium name="The Broad Institute Genomics Platform"/>
            <consortium name="The Broad Institute Genome Sequencing Center for Infectious Disease"/>
            <person name="Wu L."/>
            <person name="Ma J."/>
        </authorList>
    </citation>
    <scope>NUCLEOTIDE SEQUENCE [LARGE SCALE GENOMIC DNA]</scope>
    <source>
        <strain evidence="4">KCTC 52924</strain>
    </source>
</reference>
<comment type="similarity">
    <text evidence="1">Belongs to the universal stress protein A family.</text>
</comment>
<dbReference type="RefSeq" id="WP_251808928.1">
    <property type="nucleotide sequence ID" value="NZ_CP166679.1"/>
</dbReference>
<name>A0ABW5VFV9_9FLAO</name>
<proteinExistence type="inferred from homology"/>
<dbReference type="Gene3D" id="3.40.50.12370">
    <property type="match status" value="1"/>
</dbReference>
<keyword evidence="4" id="KW-1185">Reference proteome</keyword>
<dbReference type="SUPFAM" id="SSF52402">
    <property type="entry name" value="Adenine nucleotide alpha hydrolases-like"/>
    <property type="match status" value="2"/>
</dbReference>
<dbReference type="PRINTS" id="PR01438">
    <property type="entry name" value="UNVRSLSTRESS"/>
</dbReference>